<comment type="similarity">
    <text evidence="2">Belongs to the PER33/POM33 family.</text>
</comment>
<dbReference type="InterPro" id="IPR005344">
    <property type="entry name" value="TMEM33/Pom33"/>
</dbReference>
<proteinExistence type="inferred from homology"/>
<dbReference type="PANTHER" id="PTHR12703">
    <property type="entry name" value="TRANSMEMBRANE PROTEIN 33"/>
    <property type="match status" value="1"/>
</dbReference>
<dbReference type="InterPro" id="IPR051645">
    <property type="entry name" value="PER33/POM33_regulator"/>
</dbReference>
<sequence>MADSENSASSDNQENRSNNAANEAVGIQNFLMQDRSATVLWLIRLYIVVSTFLYIVPLMGPDVSRNSYKRVLLGSAAISALRLHQRLPGIEFSMVFARRLMVEDSLHYLLYSVLFLMAGSATMVLSPIFLFALMHASSYTKKVLNASGSNGALAQKLHQYINKLTNSEMQRQIFLFVATNEIVVFVVSILMVISGQASMLVPFFYYRFLQLRYTSQRNPYSRMAFEQFRVAIIQLSNHPKCPGFARNLLISIISLAARLAPAAAPAQ</sequence>
<evidence type="ECO:0000256" key="3">
    <source>
        <dbReference type="ARBA" id="ARBA00022692"/>
    </source>
</evidence>
<dbReference type="GO" id="GO:0061024">
    <property type="term" value="P:membrane organization"/>
    <property type="evidence" value="ECO:0007669"/>
    <property type="project" value="TreeGrafter"/>
</dbReference>
<dbReference type="GeneID" id="136810608"/>
<dbReference type="GO" id="GO:0071786">
    <property type="term" value="P:endoplasmic reticulum tubular network organization"/>
    <property type="evidence" value="ECO:0007669"/>
    <property type="project" value="TreeGrafter"/>
</dbReference>
<comment type="subcellular location">
    <subcellularLocation>
        <location evidence="1">Membrane</location>
        <topology evidence="1">Multi-pass membrane protein</topology>
    </subcellularLocation>
</comment>
<dbReference type="Proteomes" id="UP000594262">
    <property type="component" value="Unplaced"/>
</dbReference>
<dbReference type="GO" id="GO:0016020">
    <property type="term" value="C:membrane"/>
    <property type="evidence" value="ECO:0007669"/>
    <property type="project" value="UniProtKB-SubCell"/>
</dbReference>
<name>A0A7M5TWC2_9CNID</name>
<dbReference type="AlphaFoldDB" id="A0A7M5TWC2"/>
<keyword evidence="4 6" id="KW-1133">Transmembrane helix</keyword>
<evidence type="ECO:0000313" key="8">
    <source>
        <dbReference type="Proteomes" id="UP000594262"/>
    </source>
</evidence>
<keyword evidence="5 6" id="KW-0472">Membrane</keyword>
<dbReference type="OrthoDB" id="2414723at2759"/>
<evidence type="ECO:0000256" key="5">
    <source>
        <dbReference type="ARBA" id="ARBA00023136"/>
    </source>
</evidence>
<organism evidence="7 8">
    <name type="scientific">Clytia hemisphaerica</name>
    <dbReference type="NCBI Taxonomy" id="252671"/>
    <lineage>
        <taxon>Eukaryota</taxon>
        <taxon>Metazoa</taxon>
        <taxon>Cnidaria</taxon>
        <taxon>Hydrozoa</taxon>
        <taxon>Hydroidolina</taxon>
        <taxon>Leptothecata</taxon>
        <taxon>Obeliida</taxon>
        <taxon>Clytiidae</taxon>
        <taxon>Clytia</taxon>
    </lineage>
</organism>
<keyword evidence="8" id="KW-1185">Reference proteome</keyword>
<evidence type="ECO:0000313" key="7">
    <source>
        <dbReference type="EnsemblMetazoa" id="CLYHEMP002914.2"/>
    </source>
</evidence>
<dbReference type="PANTHER" id="PTHR12703:SF4">
    <property type="entry name" value="TRANSMEMBRANE PROTEIN 33"/>
    <property type="match status" value="1"/>
</dbReference>
<reference evidence="7" key="1">
    <citation type="submission" date="2021-01" db="UniProtKB">
        <authorList>
            <consortium name="EnsemblMetazoa"/>
        </authorList>
    </citation>
    <scope>IDENTIFICATION</scope>
</reference>
<dbReference type="Pfam" id="PF03661">
    <property type="entry name" value="TMEM33_Pom33"/>
    <property type="match status" value="1"/>
</dbReference>
<evidence type="ECO:0000256" key="1">
    <source>
        <dbReference type="ARBA" id="ARBA00004141"/>
    </source>
</evidence>
<keyword evidence="3 6" id="KW-0812">Transmembrane</keyword>
<feature type="transmembrane region" description="Helical" evidence="6">
    <location>
        <begin position="108"/>
        <end position="134"/>
    </location>
</feature>
<evidence type="ECO:0000256" key="6">
    <source>
        <dbReference type="SAM" id="Phobius"/>
    </source>
</evidence>
<evidence type="ECO:0000256" key="4">
    <source>
        <dbReference type="ARBA" id="ARBA00022989"/>
    </source>
</evidence>
<protein>
    <recommendedName>
        <fullName evidence="9">Transmembrane protein 33</fullName>
    </recommendedName>
</protein>
<dbReference type="EnsemblMetazoa" id="CLYHEMT002914.2">
    <property type="protein sequence ID" value="CLYHEMP002914.2"/>
    <property type="gene ID" value="CLYHEMG002914"/>
</dbReference>
<evidence type="ECO:0008006" key="9">
    <source>
        <dbReference type="Google" id="ProtNLM"/>
    </source>
</evidence>
<feature type="transmembrane region" description="Helical" evidence="6">
    <location>
        <begin position="39"/>
        <end position="60"/>
    </location>
</feature>
<evidence type="ECO:0000256" key="2">
    <source>
        <dbReference type="ARBA" id="ARBA00007322"/>
    </source>
</evidence>
<feature type="transmembrane region" description="Helical" evidence="6">
    <location>
        <begin position="182"/>
        <end position="206"/>
    </location>
</feature>
<dbReference type="GO" id="GO:0005783">
    <property type="term" value="C:endoplasmic reticulum"/>
    <property type="evidence" value="ECO:0007669"/>
    <property type="project" value="TreeGrafter"/>
</dbReference>
<accession>A0A7M5TWC2</accession>
<dbReference type="RefSeq" id="XP_066923269.1">
    <property type="nucleotide sequence ID" value="XM_067067168.1"/>
</dbReference>